<dbReference type="AlphaFoldDB" id="A0A9P5WYT2"/>
<dbReference type="GO" id="GO:0006338">
    <property type="term" value="P:chromatin remodeling"/>
    <property type="evidence" value="ECO:0007669"/>
    <property type="project" value="UniProtKB-ARBA"/>
</dbReference>
<accession>A0A9P5WYT2</accession>
<evidence type="ECO:0000313" key="3">
    <source>
        <dbReference type="Proteomes" id="UP000807342"/>
    </source>
</evidence>
<keyword evidence="3" id="KW-1185">Reference proteome</keyword>
<evidence type="ECO:0000259" key="1">
    <source>
        <dbReference type="PROSITE" id="PS50013"/>
    </source>
</evidence>
<dbReference type="OrthoDB" id="3062148at2759"/>
<dbReference type="EMBL" id="MU152728">
    <property type="protein sequence ID" value="KAF9440232.1"/>
    <property type="molecule type" value="Genomic_DNA"/>
</dbReference>
<dbReference type="PROSITE" id="PS50013">
    <property type="entry name" value="CHROMO_2"/>
    <property type="match status" value="1"/>
</dbReference>
<dbReference type="SUPFAM" id="SSF54160">
    <property type="entry name" value="Chromo domain-like"/>
    <property type="match status" value="1"/>
</dbReference>
<dbReference type="InterPro" id="IPR000953">
    <property type="entry name" value="Chromo/chromo_shadow_dom"/>
</dbReference>
<protein>
    <recommendedName>
        <fullName evidence="1">Chromo domain-containing protein</fullName>
    </recommendedName>
</protein>
<proteinExistence type="predicted"/>
<dbReference type="Proteomes" id="UP000807342">
    <property type="component" value="Unassembled WGS sequence"/>
</dbReference>
<organism evidence="2 3">
    <name type="scientific">Macrolepiota fuliginosa MF-IS2</name>
    <dbReference type="NCBI Taxonomy" id="1400762"/>
    <lineage>
        <taxon>Eukaryota</taxon>
        <taxon>Fungi</taxon>
        <taxon>Dikarya</taxon>
        <taxon>Basidiomycota</taxon>
        <taxon>Agaricomycotina</taxon>
        <taxon>Agaricomycetes</taxon>
        <taxon>Agaricomycetidae</taxon>
        <taxon>Agaricales</taxon>
        <taxon>Agaricineae</taxon>
        <taxon>Agaricaceae</taxon>
        <taxon>Macrolepiota</taxon>
    </lineage>
</organism>
<dbReference type="InterPro" id="IPR016197">
    <property type="entry name" value="Chromo-like_dom_sf"/>
</dbReference>
<dbReference type="InterPro" id="IPR023780">
    <property type="entry name" value="Chromo_domain"/>
</dbReference>
<dbReference type="SMART" id="SM00298">
    <property type="entry name" value="CHROMO"/>
    <property type="match status" value="1"/>
</dbReference>
<feature type="domain" description="Chromo" evidence="1">
    <location>
        <begin position="15"/>
        <end position="70"/>
    </location>
</feature>
<dbReference type="Pfam" id="PF00385">
    <property type="entry name" value="Chromo"/>
    <property type="match status" value="1"/>
</dbReference>
<gene>
    <name evidence="2" type="ORF">P691DRAFT_688391</name>
</gene>
<comment type="caution">
    <text evidence="2">The sequence shown here is derived from an EMBL/GenBank/DDBJ whole genome shotgun (WGS) entry which is preliminary data.</text>
</comment>
<evidence type="ECO:0000313" key="2">
    <source>
        <dbReference type="EMBL" id="KAF9440232.1"/>
    </source>
</evidence>
<dbReference type="Gene3D" id="2.40.50.40">
    <property type="match status" value="1"/>
</dbReference>
<name>A0A9P5WYT2_9AGAR</name>
<reference evidence="2" key="1">
    <citation type="submission" date="2020-11" db="EMBL/GenBank/DDBJ databases">
        <authorList>
            <consortium name="DOE Joint Genome Institute"/>
            <person name="Ahrendt S."/>
            <person name="Riley R."/>
            <person name="Andreopoulos W."/>
            <person name="Labutti K."/>
            <person name="Pangilinan J."/>
            <person name="Ruiz-Duenas F.J."/>
            <person name="Barrasa J.M."/>
            <person name="Sanchez-Garcia M."/>
            <person name="Camarero S."/>
            <person name="Miyauchi S."/>
            <person name="Serrano A."/>
            <person name="Linde D."/>
            <person name="Babiker R."/>
            <person name="Drula E."/>
            <person name="Ayuso-Fernandez I."/>
            <person name="Pacheco R."/>
            <person name="Padilla G."/>
            <person name="Ferreira P."/>
            <person name="Barriuso J."/>
            <person name="Kellner H."/>
            <person name="Castanera R."/>
            <person name="Alfaro M."/>
            <person name="Ramirez L."/>
            <person name="Pisabarro A.G."/>
            <person name="Kuo A."/>
            <person name="Tritt A."/>
            <person name="Lipzen A."/>
            <person name="He G."/>
            <person name="Yan M."/>
            <person name="Ng V."/>
            <person name="Cullen D."/>
            <person name="Martin F."/>
            <person name="Rosso M.-N."/>
            <person name="Henrissat B."/>
            <person name="Hibbett D."/>
            <person name="Martinez A.T."/>
            <person name="Grigoriev I.V."/>
        </authorList>
    </citation>
    <scope>NUCLEOTIDE SEQUENCE</scope>
    <source>
        <strain evidence="2">MF-IS2</strain>
    </source>
</reference>
<feature type="non-terminal residue" evidence="2">
    <location>
        <position position="1"/>
    </location>
</feature>
<sequence length="70" mass="8296">ENPEPLLTLEGEWEHTIEKIIDEQKQGRGKQYLVQWKGFGSSDDEWLPGRVLKGNEVLDHWEKRDEDEFS</sequence>